<name>A0A381WNV1_9ZZZZ</name>
<evidence type="ECO:0000256" key="1">
    <source>
        <dbReference type="ARBA" id="ARBA00022679"/>
    </source>
</evidence>
<dbReference type="InterPro" id="IPR007507">
    <property type="entry name" value="Glycos_transf_N"/>
</dbReference>
<dbReference type="GO" id="GO:0016740">
    <property type="term" value="F:transferase activity"/>
    <property type="evidence" value="ECO:0007669"/>
    <property type="project" value="UniProtKB-KW"/>
</dbReference>
<sequence length="433" mass="46205">MSSVPVVYRIVVHAARAASWFFRHGSGKVARGIEGRRKAQTVLGHWVDRERDPDRPIVWIHAPSVGEALQAEAVALALADRVEGIQVVFTHFSPSTEAFVRQLRWDVSTYLPWDIADSVGPVLDAVAPNLLVFTKTEVWPVLVSEAEKRGIPVAIVAASVPREAGRRKWLARALLHSTWSRLSIACAVSDVDAKALLDLGVSKAAVHTTGDPGVDSASRRLHEVEPSVPHLAHFLSNPRPTLVAGSTWPSDERVLLPALCKVRDSVPNLRVIIAPHEPTQTRVNALLRDFGALGWESSTLSEVESKSLPGNPTAVVVDRVGVLAELYKAAAAAYVGGGFGRAGLHSVLEPAAAGVPVVFGPRHRSAHAAVGLLAAGAARVGKDSCSLADVLVDWLSDPKLKQDTAGRSIGYIDLHLGAADRTAALLDSLIQPD</sequence>
<dbReference type="Gene3D" id="3.40.50.11720">
    <property type="entry name" value="3-Deoxy-D-manno-octulosonic-acid transferase, N-terminal domain"/>
    <property type="match status" value="1"/>
</dbReference>
<dbReference type="GO" id="GO:0009245">
    <property type="term" value="P:lipid A biosynthetic process"/>
    <property type="evidence" value="ECO:0007669"/>
    <property type="project" value="TreeGrafter"/>
</dbReference>
<gene>
    <name evidence="3" type="ORF">METZ01_LOCUS106936</name>
</gene>
<dbReference type="Gene3D" id="3.40.50.2000">
    <property type="entry name" value="Glycogen Phosphorylase B"/>
    <property type="match status" value="1"/>
</dbReference>
<dbReference type="PANTHER" id="PTHR42755">
    <property type="entry name" value="3-DEOXY-MANNO-OCTULOSONATE CYTIDYLYLTRANSFERASE"/>
    <property type="match status" value="1"/>
</dbReference>
<dbReference type="Pfam" id="PF04413">
    <property type="entry name" value="Glycos_transf_N"/>
    <property type="match status" value="1"/>
</dbReference>
<dbReference type="AlphaFoldDB" id="A0A381WNV1"/>
<organism evidence="3">
    <name type="scientific">marine metagenome</name>
    <dbReference type="NCBI Taxonomy" id="408172"/>
    <lineage>
        <taxon>unclassified sequences</taxon>
        <taxon>metagenomes</taxon>
        <taxon>ecological metagenomes</taxon>
    </lineage>
</organism>
<dbReference type="GO" id="GO:0005886">
    <property type="term" value="C:plasma membrane"/>
    <property type="evidence" value="ECO:0007669"/>
    <property type="project" value="TreeGrafter"/>
</dbReference>
<dbReference type="InterPro" id="IPR039901">
    <property type="entry name" value="Kdotransferase"/>
</dbReference>
<feature type="domain" description="3-deoxy-D-manno-octulosonic-acid transferase N-terminal" evidence="2">
    <location>
        <begin position="52"/>
        <end position="211"/>
    </location>
</feature>
<dbReference type="PANTHER" id="PTHR42755:SF1">
    <property type="entry name" value="3-DEOXY-D-MANNO-OCTULOSONIC ACID TRANSFERASE, MITOCHONDRIAL-RELATED"/>
    <property type="match status" value="1"/>
</dbReference>
<dbReference type="EMBL" id="UINC01012375">
    <property type="protein sequence ID" value="SVA54082.1"/>
    <property type="molecule type" value="Genomic_DNA"/>
</dbReference>
<proteinExistence type="predicted"/>
<evidence type="ECO:0000313" key="3">
    <source>
        <dbReference type="EMBL" id="SVA54082.1"/>
    </source>
</evidence>
<reference evidence="3" key="1">
    <citation type="submission" date="2018-05" db="EMBL/GenBank/DDBJ databases">
        <authorList>
            <person name="Lanie J.A."/>
            <person name="Ng W.-L."/>
            <person name="Kazmierczak K.M."/>
            <person name="Andrzejewski T.M."/>
            <person name="Davidsen T.M."/>
            <person name="Wayne K.J."/>
            <person name="Tettelin H."/>
            <person name="Glass J.I."/>
            <person name="Rusch D."/>
            <person name="Podicherti R."/>
            <person name="Tsui H.-C.T."/>
            <person name="Winkler M.E."/>
        </authorList>
    </citation>
    <scope>NUCLEOTIDE SEQUENCE</scope>
</reference>
<accession>A0A381WNV1</accession>
<dbReference type="SUPFAM" id="SSF53756">
    <property type="entry name" value="UDP-Glycosyltransferase/glycogen phosphorylase"/>
    <property type="match status" value="1"/>
</dbReference>
<dbReference type="InterPro" id="IPR038107">
    <property type="entry name" value="Glycos_transf_N_sf"/>
</dbReference>
<evidence type="ECO:0000259" key="2">
    <source>
        <dbReference type="Pfam" id="PF04413"/>
    </source>
</evidence>
<protein>
    <recommendedName>
        <fullName evidence="2">3-deoxy-D-manno-octulosonic-acid transferase N-terminal domain-containing protein</fullName>
    </recommendedName>
</protein>
<keyword evidence="1" id="KW-0808">Transferase</keyword>